<dbReference type="GO" id="GO:0043565">
    <property type="term" value="F:sequence-specific DNA binding"/>
    <property type="evidence" value="ECO:0007669"/>
    <property type="project" value="InterPro"/>
</dbReference>
<evidence type="ECO:0000256" key="1">
    <source>
        <dbReference type="ARBA" id="ARBA00023015"/>
    </source>
</evidence>
<dbReference type="InterPro" id="IPR018060">
    <property type="entry name" value="HTH_AraC"/>
</dbReference>
<organism evidence="5 6">
    <name type="scientific">Sellimonas intestinalis</name>
    <dbReference type="NCBI Taxonomy" id="1653434"/>
    <lineage>
        <taxon>Bacteria</taxon>
        <taxon>Bacillati</taxon>
        <taxon>Bacillota</taxon>
        <taxon>Clostridia</taxon>
        <taxon>Lachnospirales</taxon>
        <taxon>Lachnospiraceae</taxon>
        <taxon>Sellimonas</taxon>
    </lineage>
</organism>
<dbReference type="SUPFAM" id="SSF46689">
    <property type="entry name" value="Homeodomain-like"/>
    <property type="match status" value="1"/>
</dbReference>
<keyword evidence="1" id="KW-0805">Transcription regulation</keyword>
<evidence type="ECO:0000259" key="4">
    <source>
        <dbReference type="PROSITE" id="PS01124"/>
    </source>
</evidence>
<evidence type="ECO:0000313" key="5">
    <source>
        <dbReference type="EMBL" id="RGE87836.1"/>
    </source>
</evidence>
<dbReference type="PROSITE" id="PS00041">
    <property type="entry name" value="HTH_ARAC_FAMILY_1"/>
    <property type="match status" value="1"/>
</dbReference>
<reference evidence="5 6" key="1">
    <citation type="submission" date="2018-08" db="EMBL/GenBank/DDBJ databases">
        <title>A genome reference for cultivated species of the human gut microbiota.</title>
        <authorList>
            <person name="Zou Y."/>
            <person name="Xue W."/>
            <person name="Luo G."/>
        </authorList>
    </citation>
    <scope>NUCLEOTIDE SEQUENCE [LARGE SCALE GENOMIC DNA]</scope>
    <source>
        <strain evidence="5 6">AF37-2AT</strain>
    </source>
</reference>
<sequence>MKNEPLLQIASHLCHIPGGTFMVKQHPTNTKRSSLFMDSFQTRTSGKGRMDIYQVFPGIHLSLNLFLADQVSFRHNADQHILEITHCHLGRIGWNFHSGTSVYLGSGDLSLQSTDCCADSVMAFPLGYCEGISIFIHLKDLSDHLPPVLEDAGLDINRIDRLFCRGDTSTAFPASPDIDGIFRPLYGLPKHLRLPYFRLKVQELLLFLSRLSPEDSGLAQYQSRQTALMQEIHHQLTEHLDRRYTIEELSRQYLINTSSLKETFKGVYGMPIATYMKDYRIHKAMELLQHTDESIAEIAAKIGYETQGKFTKTFKEFTDLTPSTYRKKYREGTLPYDRKRTD</sequence>
<dbReference type="PANTHER" id="PTHR47893:SF1">
    <property type="entry name" value="REGULATORY PROTEIN PCHR"/>
    <property type="match status" value="1"/>
</dbReference>
<dbReference type="AlphaFoldDB" id="A0A3E3K2Y7"/>
<dbReference type="RefSeq" id="WP_024731722.1">
    <property type="nucleotide sequence ID" value="NZ_CALBAT010000027.1"/>
</dbReference>
<dbReference type="InterPro" id="IPR020449">
    <property type="entry name" value="Tscrpt_reg_AraC-type_HTH"/>
</dbReference>
<dbReference type="OrthoDB" id="9772607at2"/>
<dbReference type="PROSITE" id="PS01124">
    <property type="entry name" value="HTH_ARAC_FAMILY_2"/>
    <property type="match status" value="1"/>
</dbReference>
<dbReference type="Proteomes" id="UP000261080">
    <property type="component" value="Unassembled WGS sequence"/>
</dbReference>
<dbReference type="GO" id="GO:0003700">
    <property type="term" value="F:DNA-binding transcription factor activity"/>
    <property type="evidence" value="ECO:0007669"/>
    <property type="project" value="InterPro"/>
</dbReference>
<dbReference type="SMART" id="SM00342">
    <property type="entry name" value="HTH_ARAC"/>
    <property type="match status" value="1"/>
</dbReference>
<evidence type="ECO:0000256" key="2">
    <source>
        <dbReference type="ARBA" id="ARBA00023125"/>
    </source>
</evidence>
<proteinExistence type="predicted"/>
<name>A0A3E3K2Y7_9FIRM</name>
<accession>A0A3E3K2Y7</accession>
<gene>
    <name evidence="5" type="ORF">DW016_06895</name>
</gene>
<dbReference type="InterPro" id="IPR009057">
    <property type="entry name" value="Homeodomain-like_sf"/>
</dbReference>
<dbReference type="PRINTS" id="PR00032">
    <property type="entry name" value="HTHARAC"/>
</dbReference>
<dbReference type="InterPro" id="IPR018062">
    <property type="entry name" value="HTH_AraC-typ_CS"/>
</dbReference>
<evidence type="ECO:0000256" key="3">
    <source>
        <dbReference type="ARBA" id="ARBA00023163"/>
    </source>
</evidence>
<dbReference type="Pfam" id="PF12833">
    <property type="entry name" value="HTH_18"/>
    <property type="match status" value="1"/>
</dbReference>
<comment type="caution">
    <text evidence="5">The sequence shown here is derived from an EMBL/GenBank/DDBJ whole genome shotgun (WGS) entry which is preliminary data.</text>
</comment>
<keyword evidence="6" id="KW-1185">Reference proteome</keyword>
<dbReference type="PANTHER" id="PTHR47893">
    <property type="entry name" value="REGULATORY PROTEIN PCHR"/>
    <property type="match status" value="1"/>
</dbReference>
<evidence type="ECO:0000313" key="6">
    <source>
        <dbReference type="Proteomes" id="UP000261080"/>
    </source>
</evidence>
<dbReference type="InterPro" id="IPR053142">
    <property type="entry name" value="PchR_regulatory_protein"/>
</dbReference>
<protein>
    <submittedName>
        <fullName evidence="5">AraC family transcriptional regulator</fullName>
    </submittedName>
</protein>
<keyword evidence="2" id="KW-0238">DNA-binding</keyword>
<feature type="domain" description="HTH araC/xylS-type" evidence="4">
    <location>
        <begin position="230"/>
        <end position="328"/>
    </location>
</feature>
<keyword evidence="3" id="KW-0804">Transcription</keyword>
<dbReference type="EMBL" id="QVLX01000003">
    <property type="protein sequence ID" value="RGE87836.1"/>
    <property type="molecule type" value="Genomic_DNA"/>
</dbReference>
<dbReference type="Gene3D" id="1.10.10.60">
    <property type="entry name" value="Homeodomain-like"/>
    <property type="match status" value="1"/>
</dbReference>